<dbReference type="PROSITE" id="PS50994">
    <property type="entry name" value="INTEGRASE"/>
    <property type="match status" value="1"/>
</dbReference>
<sequence>MILPNDILIRATSDGQTVWVSQRMVCEACGVNEKDLTDTYRTRYKSSLPPSWRKVADQSDFFLGKKEGKAWRWGRKGGQYYYDYDHIPNRKPTCYRDMLPSKEELIGAVEGQNLRGSRERQAEQRRMIREQVQLLIDNTDIAYYEEYKVGDLAVYTQDKARQMAVSVAWCRFLKRALSRNEYKRLGFPTQADFLVLCVDLLAEASLEGLRIKNADSLRKKIGGIPEDPGQLREWLVSGKYGNDNRRIIGKFELVDYTTGEVMKMDAHETAIMTYWLNPGGSEKDTKRELWQLYAGDMEAMGIVPVKPSTFNHYTNAWSRKMLSAKERHGKKHFKDTYRPYVPAKPLEFANSLWASDGSGVVPYRYQDQYGKWRMMKIYVMLISDVGSRYIAGYSVSRKGLHLEDGTMLRQAMRMALLDNGKTEVLDFISDNHGAYTGEASKAYLQRVCRNFRTIAPGNSQANPAEAMFRLFKRRFKSYFKLPETSWNARSLESMANPDYYDIMALPTYTEAIEKLTVAIREWNNTRLENELTPSEWFHTLKNDRAGQYTDRQYRRITGEMSKRDLSYLRSILTLERDGKEYKFDIPTDAGTVALIAQHMGYASSFKAHVYWNSEGADVYTTDEVYMFTCSPAPLASKSMTEATPDSLRALAYYNRKGAEFEEMVDGFVEDVEAAKAVMVRGYDFNIRDNATKEDYNAMHEQISAAEYERGRAKLEAKKQRARERERKKADQVQQQAVIDYHKNHISDLSKYIK</sequence>
<dbReference type="RefSeq" id="WP_149887309.1">
    <property type="nucleotide sequence ID" value="NZ_VVXK01000009.1"/>
</dbReference>
<dbReference type="Gene3D" id="3.30.420.10">
    <property type="entry name" value="Ribonuclease H-like superfamily/Ribonuclease H"/>
    <property type="match status" value="1"/>
</dbReference>
<dbReference type="InterPro" id="IPR012337">
    <property type="entry name" value="RNaseH-like_sf"/>
</dbReference>
<proteinExistence type="predicted"/>
<feature type="compositionally biased region" description="Basic and acidic residues" evidence="1">
    <location>
        <begin position="715"/>
        <end position="730"/>
    </location>
</feature>
<dbReference type="Proteomes" id="UP000323567">
    <property type="component" value="Unassembled WGS sequence"/>
</dbReference>
<evidence type="ECO:0000313" key="4">
    <source>
        <dbReference type="Proteomes" id="UP000323567"/>
    </source>
</evidence>
<evidence type="ECO:0000256" key="1">
    <source>
        <dbReference type="SAM" id="MobiDB-lite"/>
    </source>
</evidence>
<organism evidence="3 4">
    <name type="scientific">Alistipes shahii</name>
    <dbReference type="NCBI Taxonomy" id="328814"/>
    <lineage>
        <taxon>Bacteria</taxon>
        <taxon>Pseudomonadati</taxon>
        <taxon>Bacteroidota</taxon>
        <taxon>Bacteroidia</taxon>
        <taxon>Bacteroidales</taxon>
        <taxon>Rikenellaceae</taxon>
        <taxon>Alistipes</taxon>
    </lineage>
</organism>
<dbReference type="AlphaFoldDB" id="A0A5B3G9R6"/>
<comment type="caution">
    <text evidence="3">The sequence shown here is derived from an EMBL/GenBank/DDBJ whole genome shotgun (WGS) entry which is preliminary data.</text>
</comment>
<feature type="region of interest" description="Disordered" evidence="1">
    <location>
        <begin position="715"/>
        <end position="734"/>
    </location>
</feature>
<evidence type="ECO:0000259" key="2">
    <source>
        <dbReference type="PROSITE" id="PS50994"/>
    </source>
</evidence>
<dbReference type="GO" id="GO:0015074">
    <property type="term" value="P:DNA integration"/>
    <property type="evidence" value="ECO:0007669"/>
    <property type="project" value="InterPro"/>
</dbReference>
<name>A0A5B3G9R6_9BACT</name>
<dbReference type="InterPro" id="IPR001584">
    <property type="entry name" value="Integrase_cat-core"/>
</dbReference>
<dbReference type="GO" id="GO:0003676">
    <property type="term" value="F:nucleic acid binding"/>
    <property type="evidence" value="ECO:0007669"/>
    <property type="project" value="InterPro"/>
</dbReference>
<accession>A0A5B3G9R6</accession>
<protein>
    <submittedName>
        <fullName evidence="3">Transposase family protein</fullName>
    </submittedName>
</protein>
<gene>
    <name evidence="3" type="ORF">F2Y13_07915</name>
</gene>
<dbReference type="EMBL" id="VVXK01000009">
    <property type="protein sequence ID" value="KAA2370247.1"/>
    <property type="molecule type" value="Genomic_DNA"/>
</dbReference>
<dbReference type="SUPFAM" id="SSF53098">
    <property type="entry name" value="Ribonuclease H-like"/>
    <property type="match status" value="1"/>
</dbReference>
<dbReference type="InterPro" id="IPR036397">
    <property type="entry name" value="RNaseH_sf"/>
</dbReference>
<feature type="domain" description="Integrase catalytic" evidence="2">
    <location>
        <begin position="341"/>
        <end position="541"/>
    </location>
</feature>
<evidence type="ECO:0000313" key="3">
    <source>
        <dbReference type="EMBL" id="KAA2370247.1"/>
    </source>
</evidence>
<reference evidence="3 4" key="1">
    <citation type="journal article" date="2019" name="Nat. Med.">
        <title>A library of human gut bacterial isolates paired with longitudinal multiomics data enables mechanistic microbiome research.</title>
        <authorList>
            <person name="Poyet M."/>
            <person name="Groussin M."/>
            <person name="Gibbons S.M."/>
            <person name="Avila-Pacheco J."/>
            <person name="Jiang X."/>
            <person name="Kearney S.M."/>
            <person name="Perrotta A.R."/>
            <person name="Berdy B."/>
            <person name="Zhao S."/>
            <person name="Lieberman T.D."/>
            <person name="Swanson P.K."/>
            <person name="Smith M."/>
            <person name="Roesemann S."/>
            <person name="Alexander J.E."/>
            <person name="Rich S.A."/>
            <person name="Livny J."/>
            <person name="Vlamakis H."/>
            <person name="Clish C."/>
            <person name="Bullock K."/>
            <person name="Deik A."/>
            <person name="Scott J."/>
            <person name="Pierce K.A."/>
            <person name="Xavier R.J."/>
            <person name="Alm E.J."/>
        </authorList>
    </citation>
    <scope>NUCLEOTIDE SEQUENCE [LARGE SCALE GENOMIC DNA]</scope>
    <source>
        <strain evidence="3 4">BIOML-A2</strain>
    </source>
</reference>